<sequence length="421" mass="49245">MKRRYKALIAIIIPVLIMVLLSYVHPISYNYIMGYMIAVVLVFKSSILSLWFISKLKILHFLKGLTLFQALLLGMKRWLIDNVVSQWLDEHIISHFKKPFKELLQYYQAISFKTKIKNFVVIVLPLGIGVWVMYITDLLTHLALFVELKVIVIGFFKALWLIVSKVAIWLTSSWFAPILEVFALSYLLNLIEKTLGENNPISRFFNYIGDKLNDFLAFLGVLNDKHIEPILNKNISKRSERFGGKISQMIRNKKIKDEYYYFDNFQNIILKGHINAYHSITGMENMKEKKDLYTLINQKTKDNIDIFAYVSRNGKGDLLEEEVIDDYYHDIFLLKGIASNRQHGVKVQNDNEIDYTDFWILNTSKYPVWIKSYASNIEDQKLEANEMKLIKTSTHLSKNNQDLYLEYEGIKVLPTLLDQSH</sequence>
<name>A0A6S6TV51_9BACT</name>
<reference evidence="2" key="1">
    <citation type="submission" date="2020-01" db="EMBL/GenBank/DDBJ databases">
        <authorList>
            <person name="Meier V. D."/>
            <person name="Meier V D."/>
        </authorList>
    </citation>
    <scope>NUCLEOTIDE SEQUENCE</scope>
    <source>
        <strain evidence="2">HLG_WM_MAG_05</strain>
    </source>
</reference>
<keyword evidence="1" id="KW-0472">Membrane</keyword>
<evidence type="ECO:0000256" key="1">
    <source>
        <dbReference type="SAM" id="Phobius"/>
    </source>
</evidence>
<gene>
    <name evidence="2" type="ORF">HELGO_WM8179</name>
</gene>
<dbReference type="EMBL" id="CACVAU010000089">
    <property type="protein sequence ID" value="CAA6826491.1"/>
    <property type="molecule type" value="Genomic_DNA"/>
</dbReference>
<dbReference type="AlphaFoldDB" id="A0A6S6TV51"/>
<protein>
    <submittedName>
        <fullName evidence="2">Uncharacterized protein</fullName>
    </submittedName>
</protein>
<feature type="transmembrane region" description="Helical" evidence="1">
    <location>
        <begin position="142"/>
        <end position="160"/>
    </location>
</feature>
<keyword evidence="1" id="KW-1133">Transmembrane helix</keyword>
<feature type="transmembrane region" description="Helical" evidence="1">
    <location>
        <begin position="167"/>
        <end position="188"/>
    </location>
</feature>
<evidence type="ECO:0000313" key="2">
    <source>
        <dbReference type="EMBL" id="CAA6826491.1"/>
    </source>
</evidence>
<feature type="transmembrane region" description="Helical" evidence="1">
    <location>
        <begin position="119"/>
        <end position="136"/>
    </location>
</feature>
<accession>A0A6S6TV51</accession>
<proteinExistence type="predicted"/>
<feature type="transmembrane region" description="Helical" evidence="1">
    <location>
        <begin position="31"/>
        <end position="53"/>
    </location>
</feature>
<organism evidence="2">
    <name type="scientific">uncultured Sulfurovum sp</name>
    <dbReference type="NCBI Taxonomy" id="269237"/>
    <lineage>
        <taxon>Bacteria</taxon>
        <taxon>Pseudomonadati</taxon>
        <taxon>Campylobacterota</taxon>
        <taxon>Epsilonproteobacteria</taxon>
        <taxon>Campylobacterales</taxon>
        <taxon>Sulfurovaceae</taxon>
        <taxon>Sulfurovum</taxon>
        <taxon>environmental samples</taxon>
    </lineage>
</organism>
<keyword evidence="1" id="KW-0812">Transmembrane</keyword>
<feature type="transmembrane region" description="Helical" evidence="1">
    <location>
        <begin position="7"/>
        <end position="25"/>
    </location>
</feature>